<sequence length="155" mass="17593">MRLQLWILFTILATCLSSAEAALSSTTKSIQQALATKVASPGLIDSNNFNDSKRHLRGDSNELGNVNDDEEQRGIEKLTNLFKEIKAKYLAWEQTQVIPRFIELAKEGVTVSALKNGFFEQFRWAIPMSSMPSGYKRFARLYEVWLRKNHPSLAV</sequence>
<evidence type="ECO:0000256" key="4">
    <source>
        <dbReference type="ARBA" id="ARBA00022729"/>
    </source>
</evidence>
<evidence type="ECO:0000256" key="5">
    <source>
        <dbReference type="RuleBase" id="RU367124"/>
    </source>
</evidence>
<name>A0A225W5T6_9STRA</name>
<evidence type="ECO:0000256" key="3">
    <source>
        <dbReference type="ARBA" id="ARBA00022525"/>
    </source>
</evidence>
<evidence type="ECO:0000313" key="8">
    <source>
        <dbReference type="Proteomes" id="UP000198211"/>
    </source>
</evidence>
<dbReference type="EMBL" id="NBNE01001904">
    <property type="protein sequence ID" value="OWZ12230.1"/>
    <property type="molecule type" value="Genomic_DNA"/>
</dbReference>
<dbReference type="AlphaFoldDB" id="A0A225W5T6"/>
<comment type="subcellular location">
    <subcellularLocation>
        <location evidence="1 5">Secreted</location>
    </subcellularLocation>
</comment>
<gene>
    <name evidence="7" type="ORF">PHMEG_00014643</name>
</gene>
<dbReference type="Pfam" id="PF16810">
    <property type="entry name" value="RXLR"/>
    <property type="match status" value="1"/>
</dbReference>
<dbReference type="Proteomes" id="UP000198211">
    <property type="component" value="Unassembled WGS sequence"/>
</dbReference>
<feature type="region of interest" description="Disordered" evidence="6">
    <location>
        <begin position="49"/>
        <end position="68"/>
    </location>
</feature>
<comment type="domain">
    <text evidence="5">The RxLR-dEER motif acts to carry the protein into the host cell cytoplasm through binding to cell surface phosphatidylinositol-3-phosphate.</text>
</comment>
<reference evidence="8" key="1">
    <citation type="submission" date="2017-03" db="EMBL/GenBank/DDBJ databases">
        <title>Phytopthora megakarya and P. palmivora, two closely related causual agents of cacao black pod achieved similar genome size and gene model numbers by different mechanisms.</title>
        <authorList>
            <person name="Ali S."/>
            <person name="Shao J."/>
            <person name="Larry D.J."/>
            <person name="Kronmiller B."/>
            <person name="Shen D."/>
            <person name="Strem M.D."/>
            <person name="Melnick R.L."/>
            <person name="Guiltinan M.J."/>
            <person name="Tyler B.M."/>
            <person name="Meinhardt L.W."/>
            <person name="Bailey B.A."/>
        </authorList>
    </citation>
    <scope>NUCLEOTIDE SEQUENCE [LARGE SCALE GENOMIC DNA]</scope>
    <source>
        <strain evidence="8">zdho120</strain>
    </source>
</reference>
<evidence type="ECO:0000256" key="1">
    <source>
        <dbReference type="ARBA" id="ARBA00004613"/>
    </source>
</evidence>
<comment type="function">
    <text evidence="5">Effector that suppresses plant defense responses during pathogen infection.</text>
</comment>
<feature type="signal peptide" evidence="5">
    <location>
        <begin position="1"/>
        <end position="21"/>
    </location>
</feature>
<proteinExistence type="inferred from homology"/>
<accession>A0A225W5T6</accession>
<organism evidence="7 8">
    <name type="scientific">Phytophthora megakarya</name>
    <dbReference type="NCBI Taxonomy" id="4795"/>
    <lineage>
        <taxon>Eukaryota</taxon>
        <taxon>Sar</taxon>
        <taxon>Stramenopiles</taxon>
        <taxon>Oomycota</taxon>
        <taxon>Peronosporomycetes</taxon>
        <taxon>Peronosporales</taxon>
        <taxon>Peronosporaceae</taxon>
        <taxon>Phytophthora</taxon>
    </lineage>
</organism>
<evidence type="ECO:0000256" key="2">
    <source>
        <dbReference type="ARBA" id="ARBA00010400"/>
    </source>
</evidence>
<keyword evidence="4 5" id="KW-0732">Signal</keyword>
<keyword evidence="8" id="KW-1185">Reference proteome</keyword>
<dbReference type="OrthoDB" id="102701at2759"/>
<keyword evidence="3 5" id="KW-0964">Secreted</keyword>
<dbReference type="InterPro" id="IPR031825">
    <property type="entry name" value="RXLR"/>
</dbReference>
<feature type="compositionally biased region" description="Basic and acidic residues" evidence="6">
    <location>
        <begin position="51"/>
        <end position="60"/>
    </location>
</feature>
<evidence type="ECO:0000256" key="6">
    <source>
        <dbReference type="SAM" id="MobiDB-lite"/>
    </source>
</evidence>
<comment type="similarity">
    <text evidence="2 5">Belongs to the RxLR effector family.</text>
</comment>
<evidence type="ECO:0000313" key="7">
    <source>
        <dbReference type="EMBL" id="OWZ12230.1"/>
    </source>
</evidence>
<comment type="caution">
    <text evidence="7">The sequence shown here is derived from an EMBL/GenBank/DDBJ whole genome shotgun (WGS) entry which is preliminary data.</text>
</comment>
<protein>
    <recommendedName>
        <fullName evidence="5">RxLR effector protein</fullName>
    </recommendedName>
</protein>
<feature type="chain" id="PRO_5013189071" description="RxLR effector protein" evidence="5">
    <location>
        <begin position="22"/>
        <end position="155"/>
    </location>
</feature>